<proteinExistence type="predicted"/>
<feature type="transmembrane region" description="Helical" evidence="1">
    <location>
        <begin position="6"/>
        <end position="24"/>
    </location>
</feature>
<accession>A0ABR9J5Y9</accession>
<gene>
    <name evidence="2" type="ORF">H4W26_001165</name>
</gene>
<organism evidence="2 3">
    <name type="scientific">Nesterenkonia halotolerans</name>
    <dbReference type="NCBI Taxonomy" id="225325"/>
    <lineage>
        <taxon>Bacteria</taxon>
        <taxon>Bacillati</taxon>
        <taxon>Actinomycetota</taxon>
        <taxon>Actinomycetes</taxon>
        <taxon>Micrococcales</taxon>
        <taxon>Micrococcaceae</taxon>
        <taxon>Nesterenkonia</taxon>
    </lineage>
</organism>
<dbReference type="RefSeq" id="WP_192591161.1">
    <property type="nucleotide sequence ID" value="NZ_JADBEE010000001.1"/>
</dbReference>
<keyword evidence="1" id="KW-0812">Transmembrane</keyword>
<protein>
    <submittedName>
        <fullName evidence="2">Uncharacterized protein</fullName>
    </submittedName>
</protein>
<name>A0ABR9J5Y9_9MICC</name>
<evidence type="ECO:0000313" key="2">
    <source>
        <dbReference type="EMBL" id="MBE1514410.1"/>
    </source>
</evidence>
<dbReference type="Proteomes" id="UP000636579">
    <property type="component" value="Unassembled WGS sequence"/>
</dbReference>
<keyword evidence="1" id="KW-1133">Transmembrane helix</keyword>
<keyword evidence="3" id="KW-1185">Reference proteome</keyword>
<evidence type="ECO:0000313" key="3">
    <source>
        <dbReference type="Proteomes" id="UP000636579"/>
    </source>
</evidence>
<comment type="caution">
    <text evidence="2">The sequence shown here is derived from an EMBL/GenBank/DDBJ whole genome shotgun (WGS) entry which is preliminary data.</text>
</comment>
<evidence type="ECO:0000256" key="1">
    <source>
        <dbReference type="SAM" id="Phobius"/>
    </source>
</evidence>
<dbReference type="EMBL" id="JADBEE010000001">
    <property type="protein sequence ID" value="MBE1514410.1"/>
    <property type="molecule type" value="Genomic_DNA"/>
</dbReference>
<sequence length="57" mass="5846">MDMALLHTLNGFGLAALMIVTIFLSTKAFTTLTPTTAAQQAEGTPEFSAVPAGAHAP</sequence>
<reference evidence="2 3" key="1">
    <citation type="submission" date="2020-10" db="EMBL/GenBank/DDBJ databases">
        <title>Sequencing the genomes of 1000 actinobacteria strains.</title>
        <authorList>
            <person name="Klenk H.-P."/>
        </authorList>
    </citation>
    <scope>NUCLEOTIDE SEQUENCE [LARGE SCALE GENOMIC DNA]</scope>
    <source>
        <strain evidence="2 3">DSM 15474</strain>
    </source>
</reference>
<keyword evidence="1" id="KW-0472">Membrane</keyword>